<accession>A0A6J6SQ69</accession>
<dbReference type="AlphaFoldDB" id="A0A6J6SQ69"/>
<dbReference type="PRINTS" id="PR00455">
    <property type="entry name" value="HTHTETR"/>
</dbReference>
<evidence type="ECO:0000313" key="8">
    <source>
        <dbReference type="EMBL" id="CAB4902770.1"/>
    </source>
</evidence>
<dbReference type="GO" id="GO:0003700">
    <property type="term" value="F:DNA-binding transcription factor activity"/>
    <property type="evidence" value="ECO:0007669"/>
    <property type="project" value="TreeGrafter"/>
</dbReference>
<dbReference type="InterPro" id="IPR009057">
    <property type="entry name" value="Homeodomain-like_sf"/>
</dbReference>
<dbReference type="InterPro" id="IPR039538">
    <property type="entry name" value="BetI_C"/>
</dbReference>
<name>A0A6J6SQ69_9ZZZZ</name>
<reference evidence="6" key="1">
    <citation type="submission" date="2020-05" db="EMBL/GenBank/DDBJ databases">
        <authorList>
            <person name="Chiriac C."/>
            <person name="Salcher M."/>
            <person name="Ghai R."/>
            <person name="Kavagutti S V."/>
        </authorList>
    </citation>
    <scope>NUCLEOTIDE SEQUENCE</scope>
</reference>
<dbReference type="EMBL" id="CAFBMH010000025">
    <property type="protein sequence ID" value="CAB4902770.1"/>
    <property type="molecule type" value="Genomic_DNA"/>
</dbReference>
<keyword evidence="4" id="KW-0804">Transcription</keyword>
<feature type="domain" description="HTH tetR-type" evidence="5">
    <location>
        <begin position="21"/>
        <end position="81"/>
    </location>
</feature>
<dbReference type="PROSITE" id="PS50977">
    <property type="entry name" value="HTH_TETR_2"/>
    <property type="match status" value="1"/>
</dbReference>
<evidence type="ECO:0000256" key="3">
    <source>
        <dbReference type="ARBA" id="ARBA00023125"/>
    </source>
</evidence>
<evidence type="ECO:0000256" key="1">
    <source>
        <dbReference type="ARBA" id="ARBA00022491"/>
    </source>
</evidence>
<evidence type="ECO:0000313" key="7">
    <source>
        <dbReference type="EMBL" id="CAB4831998.1"/>
    </source>
</evidence>
<sequence>MTDVGSAVGPNSNGRRALTVEQRRAEILDATRRVVLARGFGHTRIADVATELGVSTGLIHYHFASKDALLAETLRVSAADDIRRLEESVAGEGDPVERLDRVLQEYLPSAERDQSWVLWIDAWGDALRNERLRAISEELDTAWARVLEQVIREGVRVGRLRTPDPAASAWRLACVMDGLGVQLTLHTATMTHAAMLAHVRDIASGELHFDRSLLPA</sequence>
<dbReference type="PANTHER" id="PTHR30055:SF200">
    <property type="entry name" value="HTH-TYPE TRANSCRIPTIONAL REPRESSOR BDCR"/>
    <property type="match status" value="1"/>
</dbReference>
<keyword evidence="2" id="KW-0805">Transcription regulation</keyword>
<evidence type="ECO:0000259" key="5">
    <source>
        <dbReference type="PROSITE" id="PS50977"/>
    </source>
</evidence>
<dbReference type="EMBL" id="CAFABA010000062">
    <property type="protein sequence ID" value="CAB4831998.1"/>
    <property type="molecule type" value="Genomic_DNA"/>
</dbReference>
<dbReference type="Pfam" id="PF00440">
    <property type="entry name" value="TetR_N"/>
    <property type="match status" value="1"/>
</dbReference>
<keyword evidence="3" id="KW-0238">DNA-binding</keyword>
<keyword evidence="1" id="KW-0678">Repressor</keyword>
<evidence type="ECO:0000256" key="2">
    <source>
        <dbReference type="ARBA" id="ARBA00023015"/>
    </source>
</evidence>
<dbReference type="SUPFAM" id="SSF46689">
    <property type="entry name" value="Homeodomain-like"/>
    <property type="match status" value="1"/>
</dbReference>
<dbReference type="Gene3D" id="1.10.357.10">
    <property type="entry name" value="Tetracycline Repressor, domain 2"/>
    <property type="match status" value="1"/>
</dbReference>
<proteinExistence type="predicted"/>
<dbReference type="SUPFAM" id="SSF48498">
    <property type="entry name" value="Tetracyclin repressor-like, C-terminal domain"/>
    <property type="match status" value="1"/>
</dbReference>
<dbReference type="EMBL" id="CAEZYR010000023">
    <property type="protein sequence ID" value="CAB4736677.1"/>
    <property type="molecule type" value="Genomic_DNA"/>
</dbReference>
<organism evidence="6">
    <name type="scientific">freshwater metagenome</name>
    <dbReference type="NCBI Taxonomy" id="449393"/>
    <lineage>
        <taxon>unclassified sequences</taxon>
        <taxon>metagenomes</taxon>
        <taxon>ecological metagenomes</taxon>
    </lineage>
</organism>
<protein>
    <submittedName>
        <fullName evidence="6">Unannotated protein</fullName>
    </submittedName>
</protein>
<evidence type="ECO:0000256" key="4">
    <source>
        <dbReference type="ARBA" id="ARBA00023163"/>
    </source>
</evidence>
<dbReference type="InterPro" id="IPR001647">
    <property type="entry name" value="HTH_TetR"/>
</dbReference>
<dbReference type="PANTHER" id="PTHR30055">
    <property type="entry name" value="HTH-TYPE TRANSCRIPTIONAL REGULATOR RUTR"/>
    <property type="match status" value="1"/>
</dbReference>
<dbReference type="InterPro" id="IPR050109">
    <property type="entry name" value="HTH-type_TetR-like_transc_reg"/>
</dbReference>
<evidence type="ECO:0000313" key="6">
    <source>
        <dbReference type="EMBL" id="CAB4736677.1"/>
    </source>
</evidence>
<gene>
    <name evidence="6" type="ORF">UFOPK2754_00871</name>
    <name evidence="7" type="ORF">UFOPK3139_01584</name>
    <name evidence="8" type="ORF">UFOPK3543_00951</name>
</gene>
<dbReference type="InterPro" id="IPR036271">
    <property type="entry name" value="Tet_transcr_reg_TetR-rel_C_sf"/>
</dbReference>
<dbReference type="GO" id="GO:0000976">
    <property type="term" value="F:transcription cis-regulatory region binding"/>
    <property type="evidence" value="ECO:0007669"/>
    <property type="project" value="TreeGrafter"/>
</dbReference>
<dbReference type="Pfam" id="PF13977">
    <property type="entry name" value="TetR_C_6"/>
    <property type="match status" value="1"/>
</dbReference>